<dbReference type="AlphaFoldDB" id="A0A382PTW6"/>
<dbReference type="EMBL" id="UINC01109786">
    <property type="protein sequence ID" value="SVC76843.1"/>
    <property type="molecule type" value="Genomic_DNA"/>
</dbReference>
<gene>
    <name evidence="1" type="ORF">METZ01_LOCUS329697</name>
</gene>
<protein>
    <submittedName>
        <fullName evidence="1">Uncharacterized protein</fullName>
    </submittedName>
</protein>
<evidence type="ECO:0000313" key="1">
    <source>
        <dbReference type="EMBL" id="SVC76843.1"/>
    </source>
</evidence>
<name>A0A382PTW6_9ZZZZ</name>
<accession>A0A382PTW6</accession>
<feature type="non-terminal residue" evidence="1">
    <location>
        <position position="24"/>
    </location>
</feature>
<reference evidence="1" key="1">
    <citation type="submission" date="2018-05" db="EMBL/GenBank/DDBJ databases">
        <authorList>
            <person name="Lanie J.A."/>
            <person name="Ng W.-L."/>
            <person name="Kazmierczak K.M."/>
            <person name="Andrzejewski T.M."/>
            <person name="Davidsen T.M."/>
            <person name="Wayne K.J."/>
            <person name="Tettelin H."/>
            <person name="Glass J.I."/>
            <person name="Rusch D."/>
            <person name="Podicherti R."/>
            <person name="Tsui H.-C.T."/>
            <person name="Winkler M.E."/>
        </authorList>
    </citation>
    <scope>NUCLEOTIDE SEQUENCE</scope>
</reference>
<sequence>VSLCFLLAKIKVELFSRSVSSYGF</sequence>
<organism evidence="1">
    <name type="scientific">marine metagenome</name>
    <dbReference type="NCBI Taxonomy" id="408172"/>
    <lineage>
        <taxon>unclassified sequences</taxon>
        <taxon>metagenomes</taxon>
        <taxon>ecological metagenomes</taxon>
    </lineage>
</organism>
<proteinExistence type="predicted"/>
<feature type="non-terminal residue" evidence="1">
    <location>
        <position position="1"/>
    </location>
</feature>